<dbReference type="EMBL" id="HBFC01016521">
    <property type="protein sequence ID" value="CAD8707080.1"/>
    <property type="molecule type" value="Transcribed_RNA"/>
</dbReference>
<organism evidence="2">
    <name type="scientific">Mantoniella antarctica</name>
    <dbReference type="NCBI Taxonomy" id="81844"/>
    <lineage>
        <taxon>Eukaryota</taxon>
        <taxon>Viridiplantae</taxon>
        <taxon>Chlorophyta</taxon>
        <taxon>Mamiellophyceae</taxon>
        <taxon>Mamiellales</taxon>
        <taxon>Mamiellaceae</taxon>
        <taxon>Mantoniella</taxon>
    </lineage>
</organism>
<name>A0A7S0X795_9CHLO</name>
<dbReference type="PANTHER" id="PTHR32401:SF48">
    <property type="entry name" value="LEGUME LECTIN DOMAIN-CONTAINING PROTEIN"/>
    <property type="match status" value="1"/>
</dbReference>
<reference evidence="2" key="1">
    <citation type="submission" date="2021-01" db="EMBL/GenBank/DDBJ databases">
        <authorList>
            <person name="Corre E."/>
            <person name="Pelletier E."/>
            <person name="Niang G."/>
            <person name="Scheremetjew M."/>
            <person name="Finn R."/>
            <person name="Kale V."/>
            <person name="Holt S."/>
            <person name="Cochrane G."/>
            <person name="Meng A."/>
            <person name="Brown T."/>
            <person name="Cohen L."/>
        </authorList>
    </citation>
    <scope>NUCLEOTIDE SEQUENCE</scope>
    <source>
        <strain evidence="2">SL-175</strain>
    </source>
</reference>
<dbReference type="InterPro" id="IPR013320">
    <property type="entry name" value="ConA-like_dom_sf"/>
</dbReference>
<dbReference type="SUPFAM" id="SSF49899">
    <property type="entry name" value="Concanavalin A-like lectins/glucanases"/>
    <property type="match status" value="1"/>
</dbReference>
<protein>
    <submittedName>
        <fullName evidence="2">Uncharacterized protein</fullName>
    </submittedName>
</protein>
<evidence type="ECO:0000256" key="1">
    <source>
        <dbReference type="ARBA" id="ARBA00007606"/>
    </source>
</evidence>
<dbReference type="InterPro" id="IPR050258">
    <property type="entry name" value="Leguminous_Lectin"/>
</dbReference>
<dbReference type="PROSITE" id="PS00307">
    <property type="entry name" value="LECTIN_LEGUME_BETA"/>
    <property type="match status" value="1"/>
</dbReference>
<gene>
    <name evidence="2" type="ORF">MANT1106_LOCUS9763</name>
</gene>
<dbReference type="PANTHER" id="PTHR32401">
    <property type="entry name" value="CONCANAVALIN A-LIKE LECTIN FAMILY PROTEIN"/>
    <property type="match status" value="1"/>
</dbReference>
<proteinExistence type="inferred from homology"/>
<dbReference type="InterPro" id="IPR019825">
    <property type="entry name" value="Lectin_legB_Mn/Ca_BS"/>
</dbReference>
<dbReference type="Gene3D" id="2.60.120.200">
    <property type="match status" value="2"/>
</dbReference>
<comment type="similarity">
    <text evidence="1">Belongs to the leguminous lectin family.</text>
</comment>
<sequence length="1397" mass="156287">MFTRQFRGYSSYGASKAILGKNPFKLIVVVAGITYEHEVHRVYNDKLLEIESSRVLFTTFIPFTLGTPRGTGALNFGPTSSEVVLPNSASKEQLTVVCGLGNDLPTTPTPDEADSCKFTKELKVGYWLVLDKADPPVMRVITSIKSDTELTVDADFTLSNSTVNVPQLSHSGSSLAAKNDWTFVACPPRIGKRGTGMGVIETHADQRSDFKNSGPITANRQDNAIMRASGAASMTEHRIIGRGTRFETQFGQKNHWSKKVTGGYFGHGPWVSVQINGDWETVMVANLGTSGTYAEYVMTLENSFSEPLLKATHFHWYTMLSRGYGRVRSYGKRVVSNSWSNVEFSTSSGEGSTEGVYGNTRFLTQLRTGFTVTACGQTRMVNSVQSDVELTIDRPFTLGNREFLPAAGSQATADDLYVRGLTRLMPLWPRGVTIQLIVTKKTQPPKFKYHVWWKTFKHTDDGDSNSADDLCTTAEVDNDTDCGIPMKWDEWFQLKDMELQKEFGVYIKWAKCAMGAGTSAACNDVKFAKFDQWKIHVADIENCEYWISTEGERFITDDNANPPVCYNYGKCMPITTDATTVAEAQQRPQLTAPGLVTYATYRLSATQDPFDGNRNAKFTSDVEPGDIIRILVTLDDDTTWKDIRVTRILSDTELISDYAFPVNAASYNYRILKCAAGRRYGTNHDARTGINPPANTRGLAPDEHALAYLPHPEHTFYQTWSYKYCEVDPGCCGFRVSSIVQPQQFAYYFVKPDHSNYNLRIAVHTVNDNLDLYTRRDDDGGGRPDTTNYHLTSVRESVPWAIDEDEYDFACLTSYLKQSVMGNDQAVDSEEAAYHSSLAQYVQHDNRPNCEKWVVGVMGDNRYPQTVGASEYSARFYIEFNFPDFACEDSGEPAVAVGGFPTASHRNKCIQNNLRFVRDADVVLNAADSPKWVVRLTETKKRANGQYVKWRDEGGPSYPNAQRSGAVWWHRKVHIWDGFETNFVFQITDPSQCGGEDKICDGGDGFAFVITNDARQEDADYNSNDGWDCDTLNTCDITDGLIGCPADGLGYANSKKSNTVNYFGEWQECTDGLRKALAVEFDTFYNVERRDPKQGKQHWWINATEYVSYNDNHLGVFMTTEPKYAHQPWGASQPELKALHSDDENGAHFGSTPSVPTMADFQEHTVKIRYTRGFTTEKQGSGKMSTTDIVTADSDRRRLKGNQLTKFKTELRTGFEFGYASRVKANVKVKLNRDVTCEDPESLGTFYACRQSPPVATTGFGDDGEGVRVIKVIDDDEANLEDTETSGATAEEVEVRITYMPPFNPKQDSDADYNIIKEFPGEIQVFIDDMDRYVFQVAVEDRDMSKILDTDGNAYIGFTASTGSKGFAKVGYDPEEVHETHDILAWNYCNNPGCVPY</sequence>
<evidence type="ECO:0000313" key="2">
    <source>
        <dbReference type="EMBL" id="CAD8707080.1"/>
    </source>
</evidence>
<accession>A0A7S0X795</accession>